<accession>A0ABR4IZZ1</accession>
<gene>
    <name evidence="2" type="ORF">BDW59DRAFT_77853</name>
</gene>
<dbReference type="Pfam" id="PF05238">
    <property type="entry name" value="CENP-N"/>
    <property type="match status" value="1"/>
</dbReference>
<feature type="compositionally biased region" description="Polar residues" evidence="1">
    <location>
        <begin position="393"/>
        <end position="406"/>
    </location>
</feature>
<feature type="compositionally biased region" description="Basic and acidic residues" evidence="1">
    <location>
        <begin position="427"/>
        <end position="440"/>
    </location>
</feature>
<sequence length="495" mass="54649">MPRQKSVRAPTTASLPNNLRIPSTTPSLVKTLGKLPRQSLLDLVFQWLDDRNVKLFPPFLESDEEESPDDEGLRPYPAERSLNDVRNAYQELQFRKGGKREVIDRILDGDWRHGITLRQLAMADLRCLDDHPSSSRWTALELTRIGVPNSQDTPLADISACIPRVHASTFVNRLQEQIAPLVKAHFYLARSTTLPLTFLRIFVTHSPYQNPRQAPETLTNSARVMYVAFPDSCPYIYTSLASTTGSKATSNSAVATDARSLQRIVRDGLPKALSVPHQRYTLKPTSLTAKSLQALLSLRGPGRSNKANGAFSIFADAVLEGSPLDPRPSHTVSPEEHQKQSRLHSQFDPEKENKAIDTDKDADTSTTQPTRPLARTRLKDTEDPRAAKKRKLTVQSRFGISGTPLSSAPLDRLDARLLDPPHPSPGTHHDEDGQGLDETRPTVSLTFTGTDVIAGIRKLAELGIVNPEHMPSWMTGEEAVSVAIVRGGKVVKDSG</sequence>
<feature type="compositionally biased region" description="Acidic residues" evidence="1">
    <location>
        <begin position="61"/>
        <end position="70"/>
    </location>
</feature>
<feature type="compositionally biased region" description="Polar residues" evidence="1">
    <location>
        <begin position="9"/>
        <end position="23"/>
    </location>
</feature>
<reference evidence="2 3" key="1">
    <citation type="submission" date="2024-07" db="EMBL/GenBank/DDBJ databases">
        <title>Section-level genome sequencing and comparative genomics of Aspergillus sections Usti and Cavernicolus.</title>
        <authorList>
            <consortium name="Lawrence Berkeley National Laboratory"/>
            <person name="Nybo J.L."/>
            <person name="Vesth T.C."/>
            <person name="Theobald S."/>
            <person name="Frisvad J.C."/>
            <person name="Larsen T.O."/>
            <person name="Kjaerboelling I."/>
            <person name="Rothschild-Mancinelli K."/>
            <person name="Lyhne E.K."/>
            <person name="Kogle M.E."/>
            <person name="Barry K."/>
            <person name="Clum A."/>
            <person name="Na H."/>
            <person name="Ledsgaard L."/>
            <person name="Lin J."/>
            <person name="Lipzen A."/>
            <person name="Kuo A."/>
            <person name="Riley R."/>
            <person name="Mondo S."/>
            <person name="LaButti K."/>
            <person name="Haridas S."/>
            <person name="Pangalinan J."/>
            <person name="Salamov A.A."/>
            <person name="Simmons B.A."/>
            <person name="Magnuson J.K."/>
            <person name="Chen J."/>
            <person name="Drula E."/>
            <person name="Henrissat B."/>
            <person name="Wiebenga A."/>
            <person name="Lubbers R.J."/>
            <person name="Gomes A.C."/>
            <person name="Makela M.R."/>
            <person name="Stajich J."/>
            <person name="Grigoriev I.V."/>
            <person name="Mortensen U.H."/>
            <person name="De vries R.P."/>
            <person name="Baker S.E."/>
            <person name="Andersen M.R."/>
        </authorList>
    </citation>
    <scope>NUCLEOTIDE SEQUENCE [LARGE SCALE GENOMIC DNA]</scope>
    <source>
        <strain evidence="2 3">CBS 600.67</strain>
    </source>
</reference>
<protein>
    <submittedName>
        <fullName evidence="2">Centromere protein Chl4/mis15/CENP-N</fullName>
    </submittedName>
</protein>
<dbReference type="Proteomes" id="UP001610335">
    <property type="component" value="Unassembled WGS sequence"/>
</dbReference>
<proteinExistence type="predicted"/>
<evidence type="ECO:0000313" key="3">
    <source>
        <dbReference type="Proteomes" id="UP001610335"/>
    </source>
</evidence>
<dbReference type="InterPro" id="IPR007902">
    <property type="entry name" value="Chl4/mis15/CENP-N"/>
</dbReference>
<feature type="region of interest" description="Disordered" evidence="1">
    <location>
        <begin position="1"/>
        <end position="23"/>
    </location>
</feature>
<name>A0ABR4IZZ1_9EURO</name>
<feature type="compositionally biased region" description="Basic and acidic residues" evidence="1">
    <location>
        <begin position="377"/>
        <end position="386"/>
    </location>
</feature>
<feature type="region of interest" description="Disordered" evidence="1">
    <location>
        <begin position="322"/>
        <end position="406"/>
    </location>
</feature>
<feature type="region of interest" description="Disordered" evidence="1">
    <location>
        <begin position="59"/>
        <end position="80"/>
    </location>
</feature>
<feature type="region of interest" description="Disordered" evidence="1">
    <location>
        <begin position="419"/>
        <end position="440"/>
    </location>
</feature>
<comment type="caution">
    <text evidence="2">The sequence shown here is derived from an EMBL/GenBank/DDBJ whole genome shotgun (WGS) entry which is preliminary data.</text>
</comment>
<evidence type="ECO:0000256" key="1">
    <source>
        <dbReference type="SAM" id="MobiDB-lite"/>
    </source>
</evidence>
<keyword evidence="3" id="KW-1185">Reference proteome</keyword>
<organism evidence="2 3">
    <name type="scientific">Aspergillus cavernicola</name>
    <dbReference type="NCBI Taxonomy" id="176166"/>
    <lineage>
        <taxon>Eukaryota</taxon>
        <taxon>Fungi</taxon>
        <taxon>Dikarya</taxon>
        <taxon>Ascomycota</taxon>
        <taxon>Pezizomycotina</taxon>
        <taxon>Eurotiomycetes</taxon>
        <taxon>Eurotiomycetidae</taxon>
        <taxon>Eurotiales</taxon>
        <taxon>Aspergillaceae</taxon>
        <taxon>Aspergillus</taxon>
        <taxon>Aspergillus subgen. Nidulantes</taxon>
    </lineage>
</organism>
<dbReference type="Gene3D" id="3.10.20.720">
    <property type="match status" value="1"/>
</dbReference>
<evidence type="ECO:0000313" key="2">
    <source>
        <dbReference type="EMBL" id="KAL2833295.1"/>
    </source>
</evidence>
<dbReference type="EMBL" id="JBFXLS010000004">
    <property type="protein sequence ID" value="KAL2833295.1"/>
    <property type="molecule type" value="Genomic_DNA"/>
</dbReference>
<feature type="compositionally biased region" description="Basic and acidic residues" evidence="1">
    <location>
        <begin position="333"/>
        <end position="363"/>
    </location>
</feature>